<reference evidence="2" key="1">
    <citation type="submission" date="2023-07" db="EMBL/GenBank/DDBJ databases">
        <authorList>
            <person name="Kim M.K."/>
        </authorList>
    </citation>
    <scope>NUCLEOTIDE SEQUENCE</scope>
    <source>
        <strain evidence="2">CA1-15</strain>
    </source>
</reference>
<dbReference type="RefSeq" id="WP_304560434.1">
    <property type="nucleotide sequence ID" value="NZ_JAUQSZ010000003.1"/>
</dbReference>
<evidence type="ECO:0000256" key="1">
    <source>
        <dbReference type="SAM" id="Phobius"/>
    </source>
</evidence>
<keyword evidence="1" id="KW-1133">Transmembrane helix</keyword>
<keyword evidence="1" id="KW-0472">Membrane</keyword>
<sequence length="42" mass="4552">MSEPQPRPSAREAAMVWLKLLALLAGLAVFGGVIFEIRRSLG</sequence>
<name>A0ABT8ZWM3_9SPHN</name>
<organism evidence="2 3">
    <name type="scientific">Sphingomonas immobilis</name>
    <dbReference type="NCBI Taxonomy" id="3063997"/>
    <lineage>
        <taxon>Bacteria</taxon>
        <taxon>Pseudomonadati</taxon>
        <taxon>Pseudomonadota</taxon>
        <taxon>Alphaproteobacteria</taxon>
        <taxon>Sphingomonadales</taxon>
        <taxon>Sphingomonadaceae</taxon>
        <taxon>Sphingomonas</taxon>
    </lineage>
</organism>
<keyword evidence="3" id="KW-1185">Reference proteome</keyword>
<accession>A0ABT8ZWM3</accession>
<evidence type="ECO:0000313" key="2">
    <source>
        <dbReference type="EMBL" id="MDO7841980.1"/>
    </source>
</evidence>
<comment type="caution">
    <text evidence="2">The sequence shown here is derived from an EMBL/GenBank/DDBJ whole genome shotgun (WGS) entry which is preliminary data.</text>
</comment>
<protein>
    <submittedName>
        <fullName evidence="2">Uncharacterized protein</fullName>
    </submittedName>
</protein>
<evidence type="ECO:0000313" key="3">
    <source>
        <dbReference type="Proteomes" id="UP001176468"/>
    </source>
</evidence>
<keyword evidence="1" id="KW-0812">Transmembrane</keyword>
<dbReference type="Proteomes" id="UP001176468">
    <property type="component" value="Unassembled WGS sequence"/>
</dbReference>
<feature type="transmembrane region" description="Helical" evidence="1">
    <location>
        <begin position="16"/>
        <end position="37"/>
    </location>
</feature>
<proteinExistence type="predicted"/>
<gene>
    <name evidence="2" type="ORF">Q5H94_06565</name>
</gene>
<dbReference type="EMBL" id="JAUQSZ010000003">
    <property type="protein sequence ID" value="MDO7841980.1"/>
    <property type="molecule type" value="Genomic_DNA"/>
</dbReference>